<protein>
    <submittedName>
        <fullName evidence="1">5144_t:CDS:1</fullName>
    </submittedName>
</protein>
<dbReference type="EMBL" id="CAJVQB010140876">
    <property type="protein sequence ID" value="CAG8854651.1"/>
    <property type="molecule type" value="Genomic_DNA"/>
</dbReference>
<reference evidence="1 2" key="1">
    <citation type="submission" date="2021-06" db="EMBL/GenBank/DDBJ databases">
        <authorList>
            <person name="Kallberg Y."/>
            <person name="Tangrot J."/>
            <person name="Rosling A."/>
        </authorList>
    </citation>
    <scope>NUCLEOTIDE SEQUENCE [LARGE SCALE GENOMIC DNA]</scope>
    <source>
        <strain evidence="1 2">120-4 pot B 10/14</strain>
    </source>
</reference>
<evidence type="ECO:0000313" key="1">
    <source>
        <dbReference type="EMBL" id="CAG8854651.1"/>
    </source>
</evidence>
<accession>A0ABN7XJR9</accession>
<gene>
    <name evidence="1" type="ORF">GMARGA_LOCUS43472</name>
</gene>
<sequence>NKKVDKAKSIFNTKVKHGVDVDNLWLNLNKREPSINNENDQLLEDYFSLFNDNNEEELSQLIDDT</sequence>
<comment type="caution">
    <text evidence="1">The sequence shown here is derived from an EMBL/GenBank/DDBJ whole genome shotgun (WGS) entry which is preliminary data.</text>
</comment>
<name>A0ABN7XJR9_GIGMA</name>
<dbReference type="Proteomes" id="UP000789901">
    <property type="component" value="Unassembled WGS sequence"/>
</dbReference>
<feature type="non-terminal residue" evidence="1">
    <location>
        <position position="1"/>
    </location>
</feature>
<proteinExistence type="predicted"/>
<evidence type="ECO:0000313" key="2">
    <source>
        <dbReference type="Proteomes" id="UP000789901"/>
    </source>
</evidence>
<organism evidence="1 2">
    <name type="scientific">Gigaspora margarita</name>
    <dbReference type="NCBI Taxonomy" id="4874"/>
    <lineage>
        <taxon>Eukaryota</taxon>
        <taxon>Fungi</taxon>
        <taxon>Fungi incertae sedis</taxon>
        <taxon>Mucoromycota</taxon>
        <taxon>Glomeromycotina</taxon>
        <taxon>Glomeromycetes</taxon>
        <taxon>Diversisporales</taxon>
        <taxon>Gigasporaceae</taxon>
        <taxon>Gigaspora</taxon>
    </lineage>
</organism>
<keyword evidence="2" id="KW-1185">Reference proteome</keyword>
<feature type="non-terminal residue" evidence="1">
    <location>
        <position position="65"/>
    </location>
</feature>